<proteinExistence type="predicted"/>
<dbReference type="STRING" id="315358.SERIO_v1c08880"/>
<dbReference type="KEGG" id="seri:SERIO_v1c08880"/>
<dbReference type="AlphaFoldDB" id="A0A0H3XHZ9"/>
<keyword evidence="2" id="KW-1185">Reference proteome</keyword>
<protein>
    <submittedName>
        <fullName evidence="1">Uncharacterized protein</fullName>
    </submittedName>
</protein>
<reference evidence="2" key="2">
    <citation type="submission" date="2015-06" db="EMBL/GenBank/DDBJ databases">
        <title>Complete genome sequence of Spiroplasma eriocheiris TDA-040725-5 (DSM 21848).</title>
        <authorList>
            <person name="Lo W.-S."/>
            <person name="Kuo C.-H."/>
        </authorList>
    </citation>
    <scope>NUCLEOTIDE SEQUENCE [LARGE SCALE GENOMIC DNA]</scope>
    <source>
        <strain evidence="2">TDA-040725-5</strain>
    </source>
</reference>
<dbReference type="PATRIC" id="fig|743698.3.peg.895"/>
<name>A0A0H3XHZ9_9MOLU</name>
<gene>
    <name evidence="1" type="ORF">SERIO_v1c08880</name>
</gene>
<dbReference type="EMBL" id="CP011856">
    <property type="protein sequence ID" value="AKM54448.1"/>
    <property type="molecule type" value="Genomic_DNA"/>
</dbReference>
<dbReference type="Proteomes" id="UP000035661">
    <property type="component" value="Chromosome"/>
</dbReference>
<organism evidence="1 2">
    <name type="scientific">Spiroplasma eriocheiris</name>
    <dbReference type="NCBI Taxonomy" id="315358"/>
    <lineage>
        <taxon>Bacteria</taxon>
        <taxon>Bacillati</taxon>
        <taxon>Mycoplasmatota</taxon>
        <taxon>Mollicutes</taxon>
        <taxon>Entomoplasmatales</taxon>
        <taxon>Spiroplasmataceae</taxon>
        <taxon>Spiroplasma</taxon>
    </lineage>
</organism>
<evidence type="ECO:0000313" key="1">
    <source>
        <dbReference type="EMBL" id="AKM54448.1"/>
    </source>
</evidence>
<sequence>MINLLSLTTKQKILMEQLTKFHQIFMDHPVKQDYLFLMDKIFDPFLNSIITLELLDDNKIYNYLILFLQWTQEIVDNKIIFLASNSSPTLNSNYNHKIRRQILTNLKIQITQTIPYLKKILVMMI</sequence>
<dbReference type="RefSeq" id="WP_047791649.1">
    <property type="nucleotide sequence ID" value="NZ_CP011856.1"/>
</dbReference>
<evidence type="ECO:0000313" key="2">
    <source>
        <dbReference type="Proteomes" id="UP000035661"/>
    </source>
</evidence>
<reference evidence="1 2" key="1">
    <citation type="journal article" date="2015" name="Genome Biol. Evol.">
        <title>Found and Lost: The Fates of Horizontally Acquired Genes in Arthropod-Symbiotic Spiroplasma.</title>
        <authorList>
            <person name="Lo W.S."/>
            <person name="Gasparich G.E."/>
            <person name="Kuo C.H."/>
        </authorList>
    </citation>
    <scope>NUCLEOTIDE SEQUENCE [LARGE SCALE GENOMIC DNA]</scope>
    <source>
        <strain evidence="2">TDA-040725-5</strain>
    </source>
</reference>
<accession>A0A0H3XHZ9</accession>